<evidence type="ECO:0000256" key="1">
    <source>
        <dbReference type="ARBA" id="ARBA00009224"/>
    </source>
</evidence>
<name>A0A6B2LMH5_9EUKA</name>
<keyword evidence="4" id="KW-0812">Transmembrane</keyword>
<dbReference type="InterPro" id="IPR019560">
    <property type="entry name" value="Mitochondrial_18_kDa_protein"/>
</dbReference>
<evidence type="ECO:0000256" key="3">
    <source>
        <dbReference type="ARBA" id="ARBA00029631"/>
    </source>
</evidence>
<feature type="transmembrane region" description="Helical" evidence="4">
    <location>
        <begin position="118"/>
        <end position="135"/>
    </location>
</feature>
<accession>A0A6B2LMH5</accession>
<dbReference type="PANTHER" id="PTHR11001">
    <property type="entry name" value="MITOCHONDRIAL FISSION PROCESS PROTEIN 1"/>
    <property type="match status" value="1"/>
</dbReference>
<keyword evidence="4" id="KW-1133">Transmembrane helix</keyword>
<dbReference type="AlphaFoldDB" id="A0A6B2LMH5"/>
<protein>
    <recommendedName>
        <fullName evidence="2">Mitochondrial fission process protein 1</fullName>
    </recommendedName>
    <alternativeName>
        <fullName evidence="3">Mitochondrial 18 kDa protein</fullName>
    </alternativeName>
</protein>
<reference evidence="5" key="1">
    <citation type="journal article" date="2020" name="J. Eukaryot. Microbiol.">
        <title>De novo Sequencing, Assembly and Annotation of the Transcriptome for the Free-Living Testate Amoeba Arcella intermedia.</title>
        <authorList>
            <person name="Ribeiro G.M."/>
            <person name="Porfirio-Sousa A.L."/>
            <person name="Maurer-Alcala X.X."/>
            <person name="Katz L.A."/>
            <person name="Lahr D.J.G."/>
        </authorList>
    </citation>
    <scope>NUCLEOTIDE SEQUENCE</scope>
</reference>
<keyword evidence="4" id="KW-0472">Membrane</keyword>
<dbReference type="PANTHER" id="PTHR11001:SF2">
    <property type="entry name" value="MITOCHONDRIAL FISSION PROCESS PROTEIN 1"/>
    <property type="match status" value="1"/>
</dbReference>
<organism evidence="5">
    <name type="scientific">Arcella intermedia</name>
    <dbReference type="NCBI Taxonomy" id="1963864"/>
    <lineage>
        <taxon>Eukaryota</taxon>
        <taxon>Amoebozoa</taxon>
        <taxon>Tubulinea</taxon>
        <taxon>Elardia</taxon>
        <taxon>Arcellinida</taxon>
        <taxon>Sphaerothecina</taxon>
        <taxon>Arcellidae</taxon>
        <taxon>Arcella</taxon>
    </lineage>
</organism>
<dbReference type="GO" id="GO:0000266">
    <property type="term" value="P:mitochondrial fission"/>
    <property type="evidence" value="ECO:0007669"/>
    <property type="project" value="TreeGrafter"/>
</dbReference>
<feature type="transmembrane region" description="Helical" evidence="4">
    <location>
        <begin position="77"/>
        <end position="97"/>
    </location>
</feature>
<evidence type="ECO:0000313" key="5">
    <source>
        <dbReference type="EMBL" id="NDV37951.1"/>
    </source>
</evidence>
<dbReference type="EMBL" id="GIBP01008982">
    <property type="protein sequence ID" value="NDV37951.1"/>
    <property type="molecule type" value="Transcribed_RNA"/>
</dbReference>
<dbReference type="GO" id="GO:0005739">
    <property type="term" value="C:mitochondrion"/>
    <property type="evidence" value="ECO:0007669"/>
    <property type="project" value="TreeGrafter"/>
</dbReference>
<dbReference type="Pfam" id="PF10558">
    <property type="entry name" value="MTP18"/>
    <property type="match status" value="1"/>
</dbReference>
<comment type="similarity">
    <text evidence="1">Belongs to the MTFP1 family.</text>
</comment>
<evidence type="ECO:0000256" key="4">
    <source>
        <dbReference type="SAM" id="Phobius"/>
    </source>
</evidence>
<sequence>MFRDTPIRLLGYMNEVGESFRPIIPRILVHSTYVIAAGYGLADALDKGHKNYKFTKHHNLSSNTVKITTAGKVIETFLWQSLASVIIPAFVINRIVWFTGKSVNFLAQKNIRPPRAHLYPTIVGLCSIPLIVHPIDSLVNLFVDNTYKPFAHKTMSSYIPPEDLNLLKDI</sequence>
<evidence type="ECO:0000256" key="2">
    <source>
        <dbReference type="ARBA" id="ARBA00017835"/>
    </source>
</evidence>
<proteinExistence type="inferred from homology"/>